<dbReference type="PANTHER" id="PTHR33356">
    <property type="entry name" value="TIP41-LIKE PROTEIN"/>
    <property type="match status" value="1"/>
</dbReference>
<proteinExistence type="predicted"/>
<evidence type="ECO:0000313" key="2">
    <source>
        <dbReference type="EMBL" id="KAK4418264.1"/>
    </source>
</evidence>
<dbReference type="AlphaFoldDB" id="A0AAE2CDL4"/>
<dbReference type="PANTHER" id="PTHR33356:SF13">
    <property type="entry name" value="DUF4005 DOMAIN-CONTAINING PROTEIN"/>
    <property type="match status" value="1"/>
</dbReference>
<dbReference type="Proteomes" id="UP001293254">
    <property type="component" value="Unassembled WGS sequence"/>
</dbReference>
<evidence type="ECO:0000313" key="3">
    <source>
        <dbReference type="Proteomes" id="UP001293254"/>
    </source>
</evidence>
<dbReference type="EMBL" id="JACGWO010000009">
    <property type="protein sequence ID" value="KAK4418264.1"/>
    <property type="molecule type" value="Genomic_DNA"/>
</dbReference>
<organism evidence="2 3">
    <name type="scientific">Sesamum alatum</name>
    <dbReference type="NCBI Taxonomy" id="300844"/>
    <lineage>
        <taxon>Eukaryota</taxon>
        <taxon>Viridiplantae</taxon>
        <taxon>Streptophyta</taxon>
        <taxon>Embryophyta</taxon>
        <taxon>Tracheophyta</taxon>
        <taxon>Spermatophyta</taxon>
        <taxon>Magnoliopsida</taxon>
        <taxon>eudicotyledons</taxon>
        <taxon>Gunneridae</taxon>
        <taxon>Pentapetalae</taxon>
        <taxon>asterids</taxon>
        <taxon>lamiids</taxon>
        <taxon>Lamiales</taxon>
        <taxon>Pedaliaceae</taxon>
        <taxon>Sesamum</taxon>
    </lineage>
</organism>
<comment type="caution">
    <text evidence="2">The sequence shown here is derived from an EMBL/GenBank/DDBJ whole genome shotgun (WGS) entry which is preliminary data.</text>
</comment>
<sequence length="187" mass="21018">MAQNDYHGILHPPLISPKHSRSTTHHHHAKEQFGVGVEQQPRPQRIKSPSKSPELNSPLMFQQQSKCSQRVARGKNQSNWASGGPGMQAVFLGSGPRSCGTGVFLPRREGTDFQYTNKPVFSPVLLPARVVQTLNLNVHKLGHQIKSKPDQNKNIVRKNDEKLEKKKKADDAICLSPDIFLPKEWTY</sequence>
<evidence type="ECO:0000256" key="1">
    <source>
        <dbReference type="SAM" id="MobiDB-lite"/>
    </source>
</evidence>
<feature type="region of interest" description="Disordered" evidence="1">
    <location>
        <begin position="1"/>
        <end position="84"/>
    </location>
</feature>
<feature type="compositionally biased region" description="Basic residues" evidence="1">
    <location>
        <begin position="18"/>
        <end position="29"/>
    </location>
</feature>
<keyword evidence="3" id="KW-1185">Reference proteome</keyword>
<reference evidence="2" key="2">
    <citation type="journal article" date="2024" name="Plant">
        <title>Genomic evolution and insights into agronomic trait innovations of Sesamum species.</title>
        <authorList>
            <person name="Miao H."/>
            <person name="Wang L."/>
            <person name="Qu L."/>
            <person name="Liu H."/>
            <person name="Sun Y."/>
            <person name="Le M."/>
            <person name="Wang Q."/>
            <person name="Wei S."/>
            <person name="Zheng Y."/>
            <person name="Lin W."/>
            <person name="Duan Y."/>
            <person name="Cao H."/>
            <person name="Xiong S."/>
            <person name="Wang X."/>
            <person name="Wei L."/>
            <person name="Li C."/>
            <person name="Ma Q."/>
            <person name="Ju M."/>
            <person name="Zhao R."/>
            <person name="Li G."/>
            <person name="Mu C."/>
            <person name="Tian Q."/>
            <person name="Mei H."/>
            <person name="Zhang T."/>
            <person name="Gao T."/>
            <person name="Zhang H."/>
        </authorList>
    </citation>
    <scope>NUCLEOTIDE SEQUENCE</scope>
    <source>
        <strain evidence="2">3651</strain>
    </source>
</reference>
<gene>
    <name evidence="2" type="ORF">Salat_2239100</name>
</gene>
<protein>
    <submittedName>
        <fullName evidence="2">Uncharacterized protein</fullName>
    </submittedName>
</protein>
<accession>A0AAE2CDL4</accession>
<feature type="compositionally biased region" description="Polar residues" evidence="1">
    <location>
        <begin position="47"/>
        <end position="68"/>
    </location>
</feature>
<name>A0AAE2CDL4_9LAMI</name>
<reference evidence="2" key="1">
    <citation type="submission" date="2020-06" db="EMBL/GenBank/DDBJ databases">
        <authorList>
            <person name="Li T."/>
            <person name="Hu X."/>
            <person name="Zhang T."/>
            <person name="Song X."/>
            <person name="Zhang H."/>
            <person name="Dai N."/>
            <person name="Sheng W."/>
            <person name="Hou X."/>
            <person name="Wei L."/>
        </authorList>
    </citation>
    <scope>NUCLEOTIDE SEQUENCE</scope>
    <source>
        <strain evidence="2">3651</strain>
        <tissue evidence="2">Leaf</tissue>
    </source>
</reference>